<organism evidence="2 3">
    <name type="scientific">Vespula maculifrons</name>
    <name type="common">Eastern yellow jacket</name>
    <name type="synonym">Wasp</name>
    <dbReference type="NCBI Taxonomy" id="7453"/>
    <lineage>
        <taxon>Eukaryota</taxon>
        <taxon>Metazoa</taxon>
        <taxon>Ecdysozoa</taxon>
        <taxon>Arthropoda</taxon>
        <taxon>Hexapoda</taxon>
        <taxon>Insecta</taxon>
        <taxon>Pterygota</taxon>
        <taxon>Neoptera</taxon>
        <taxon>Endopterygota</taxon>
        <taxon>Hymenoptera</taxon>
        <taxon>Apocrita</taxon>
        <taxon>Aculeata</taxon>
        <taxon>Vespoidea</taxon>
        <taxon>Vespidae</taxon>
        <taxon>Vespinae</taxon>
        <taxon>Vespula</taxon>
    </lineage>
</organism>
<comment type="caution">
    <text evidence="2">The sequence shown here is derived from an EMBL/GenBank/DDBJ whole genome shotgun (WGS) entry which is preliminary data.</text>
</comment>
<gene>
    <name evidence="2" type="ORF">V1477_002775</name>
</gene>
<keyword evidence="1" id="KW-0812">Transmembrane</keyword>
<evidence type="ECO:0000256" key="1">
    <source>
        <dbReference type="SAM" id="Phobius"/>
    </source>
</evidence>
<protein>
    <recommendedName>
        <fullName evidence="4">NADH dehydrogenase subunit 4L</fullName>
    </recommendedName>
</protein>
<accession>A0ABD2CVP1</accession>
<proteinExistence type="predicted"/>
<keyword evidence="3" id="KW-1185">Reference proteome</keyword>
<dbReference type="EMBL" id="JAYRBN010000028">
    <property type="protein sequence ID" value="KAL2749165.1"/>
    <property type="molecule type" value="Genomic_DNA"/>
</dbReference>
<sequence>MEGITMFNYIIRTREWNQAIYLLLLLSSSSSSSSLLLLLLLYYYYYSANKQIIRLLFNQG</sequence>
<feature type="transmembrane region" description="Helical" evidence="1">
    <location>
        <begin position="20"/>
        <end position="45"/>
    </location>
</feature>
<keyword evidence="1" id="KW-0472">Membrane</keyword>
<evidence type="ECO:0008006" key="4">
    <source>
        <dbReference type="Google" id="ProtNLM"/>
    </source>
</evidence>
<name>A0ABD2CVP1_VESMC</name>
<dbReference type="Proteomes" id="UP001607303">
    <property type="component" value="Unassembled WGS sequence"/>
</dbReference>
<keyword evidence="1" id="KW-1133">Transmembrane helix</keyword>
<reference evidence="2 3" key="1">
    <citation type="journal article" date="2024" name="Ann. Entomol. Soc. Am.">
        <title>Genomic analyses of the southern and eastern yellowjacket wasps (Hymenoptera: Vespidae) reveal evolutionary signatures of social life.</title>
        <authorList>
            <person name="Catto M.A."/>
            <person name="Caine P.B."/>
            <person name="Orr S.E."/>
            <person name="Hunt B.G."/>
            <person name="Goodisman M.A.D."/>
        </authorList>
    </citation>
    <scope>NUCLEOTIDE SEQUENCE [LARGE SCALE GENOMIC DNA]</scope>
    <source>
        <strain evidence="2">232</strain>
        <tissue evidence="2">Head and thorax</tissue>
    </source>
</reference>
<evidence type="ECO:0000313" key="2">
    <source>
        <dbReference type="EMBL" id="KAL2749165.1"/>
    </source>
</evidence>
<evidence type="ECO:0000313" key="3">
    <source>
        <dbReference type="Proteomes" id="UP001607303"/>
    </source>
</evidence>
<dbReference type="AlphaFoldDB" id="A0ABD2CVP1"/>